<reference evidence="2 3" key="1">
    <citation type="submission" date="2024-03" db="EMBL/GenBank/DDBJ databases">
        <title>Novel species of the genus Variovorax.</title>
        <authorList>
            <person name="Liu Q."/>
            <person name="Xin Y.-H."/>
        </authorList>
    </citation>
    <scope>NUCLEOTIDE SEQUENCE [LARGE SCALE GENOMIC DNA]</scope>
    <source>
        <strain evidence="2 3">KACC 18900</strain>
    </source>
</reference>
<name>A0ABU8WL83_9BURK</name>
<dbReference type="PROSITE" id="PS51257">
    <property type="entry name" value="PROKAR_LIPOPROTEIN"/>
    <property type="match status" value="1"/>
</dbReference>
<dbReference type="Pfam" id="PF00174">
    <property type="entry name" value="Oxidored_molyb"/>
    <property type="match status" value="1"/>
</dbReference>
<organism evidence="2 3">
    <name type="scientific">Variovorax rhizosphaerae</name>
    <dbReference type="NCBI Taxonomy" id="1836200"/>
    <lineage>
        <taxon>Bacteria</taxon>
        <taxon>Pseudomonadati</taxon>
        <taxon>Pseudomonadota</taxon>
        <taxon>Betaproteobacteria</taxon>
        <taxon>Burkholderiales</taxon>
        <taxon>Comamonadaceae</taxon>
        <taxon>Variovorax</taxon>
    </lineage>
</organism>
<dbReference type="Proteomes" id="UP001385892">
    <property type="component" value="Unassembled WGS sequence"/>
</dbReference>
<dbReference type="InterPro" id="IPR000572">
    <property type="entry name" value="OxRdtase_Mopterin-bd_dom"/>
</dbReference>
<protein>
    <submittedName>
        <fullName evidence="2">Molybdopterin-dependent oxidoreductase</fullName>
    </submittedName>
</protein>
<gene>
    <name evidence="2" type="ORF">WKW82_16665</name>
</gene>
<dbReference type="InterPro" id="IPR036374">
    <property type="entry name" value="OxRdtase_Mopterin-bd_sf"/>
</dbReference>
<feature type="domain" description="Oxidoreductase molybdopterin-binding" evidence="1">
    <location>
        <begin position="220"/>
        <end position="322"/>
    </location>
</feature>
<evidence type="ECO:0000313" key="2">
    <source>
        <dbReference type="EMBL" id="MEJ8848292.1"/>
    </source>
</evidence>
<sequence>MRRNMKWAGCATVAVALLGGCGGGGGPPGVENYISPVLLIGGAVDRPSAVSLATLAAKPEVTQTVTFDSGTTPQTHTYIGASLWSLLGDAGIQADASRKNDLLSRYVLATGTDGDQVVFTVGELSPDFGNKASLVAYRETSYGFQGPLGAGQGPVRATAPGDVKDGRYVSKLTGLEVFASPATTPGVGGGVSPSFKVSGAVTAPVTFDLAALQALPRISQAIGTSTYTGVSLWTLLNVVGLRQSASASNPTLSMYVVATGSDGYRAAVSLGEIDPDFGAKGALIAYEVDGSGLRASGMARLIVPGEVKQGRSVSNLTAIEVFVARSGGS</sequence>
<dbReference type="EMBL" id="JBBKZT010000007">
    <property type="protein sequence ID" value="MEJ8848292.1"/>
    <property type="molecule type" value="Genomic_DNA"/>
</dbReference>
<keyword evidence="3" id="KW-1185">Reference proteome</keyword>
<accession>A0ABU8WL83</accession>
<evidence type="ECO:0000259" key="1">
    <source>
        <dbReference type="Pfam" id="PF00174"/>
    </source>
</evidence>
<dbReference type="SUPFAM" id="SSF56524">
    <property type="entry name" value="Oxidoreductase molybdopterin-binding domain"/>
    <property type="match status" value="2"/>
</dbReference>
<evidence type="ECO:0000313" key="3">
    <source>
        <dbReference type="Proteomes" id="UP001385892"/>
    </source>
</evidence>
<comment type="caution">
    <text evidence="2">The sequence shown here is derived from an EMBL/GenBank/DDBJ whole genome shotgun (WGS) entry which is preliminary data.</text>
</comment>
<dbReference type="Gene3D" id="3.90.420.10">
    <property type="entry name" value="Oxidoreductase, molybdopterin-binding domain"/>
    <property type="match status" value="2"/>
</dbReference>
<proteinExistence type="predicted"/>
<dbReference type="RefSeq" id="WP_340343422.1">
    <property type="nucleotide sequence ID" value="NZ_JBBKZT010000007.1"/>
</dbReference>